<dbReference type="InterPro" id="IPR042099">
    <property type="entry name" value="ANL_N_sf"/>
</dbReference>
<dbReference type="SUPFAM" id="SSF56801">
    <property type="entry name" value="Acetyl-CoA synthetase-like"/>
    <property type="match status" value="1"/>
</dbReference>
<keyword evidence="3" id="KW-0547">Nucleotide-binding</keyword>
<evidence type="ECO:0000313" key="8">
    <source>
        <dbReference type="Proteomes" id="UP000593562"/>
    </source>
</evidence>
<dbReference type="PANTHER" id="PTHR43272">
    <property type="entry name" value="LONG-CHAIN-FATTY-ACID--COA LIGASE"/>
    <property type="match status" value="1"/>
</dbReference>
<dbReference type="PRINTS" id="PR00154">
    <property type="entry name" value="AMPBINDING"/>
</dbReference>
<evidence type="ECO:0000256" key="3">
    <source>
        <dbReference type="ARBA" id="ARBA00022741"/>
    </source>
</evidence>
<dbReference type="GO" id="GO:0005524">
    <property type="term" value="F:ATP binding"/>
    <property type="evidence" value="ECO:0007669"/>
    <property type="project" value="UniProtKB-KW"/>
</dbReference>
<keyword evidence="2" id="KW-0436">Ligase</keyword>
<keyword evidence="8" id="KW-1185">Reference proteome</keyword>
<dbReference type="PANTHER" id="PTHR43272:SF83">
    <property type="entry name" value="ACYL-COA SYNTHETASE LONG-CHAIN, ISOFORM J"/>
    <property type="match status" value="1"/>
</dbReference>
<dbReference type="Gene3D" id="3.40.50.12780">
    <property type="entry name" value="N-terminal domain of ligase-like"/>
    <property type="match status" value="1"/>
</dbReference>
<comment type="caution">
    <text evidence="7">The sequence shown here is derived from an EMBL/GenBank/DDBJ whole genome shotgun (WGS) entry which is preliminary data.</text>
</comment>
<reference evidence="7 8" key="1">
    <citation type="journal article" date="2020" name="Nat. Commun.">
        <title>Genome of Tripterygium wilfordii and identification of cytochrome P450 involved in triptolide biosynthesis.</title>
        <authorList>
            <person name="Tu L."/>
            <person name="Su P."/>
            <person name="Zhang Z."/>
            <person name="Gao L."/>
            <person name="Wang J."/>
            <person name="Hu T."/>
            <person name="Zhou J."/>
            <person name="Zhang Y."/>
            <person name="Zhao Y."/>
            <person name="Liu Y."/>
            <person name="Song Y."/>
            <person name="Tong Y."/>
            <person name="Lu Y."/>
            <person name="Yang J."/>
            <person name="Xu C."/>
            <person name="Jia M."/>
            <person name="Peters R.J."/>
            <person name="Huang L."/>
            <person name="Gao W."/>
        </authorList>
    </citation>
    <scope>NUCLEOTIDE SEQUENCE [LARGE SCALE GENOMIC DNA]</scope>
    <source>
        <strain evidence="8">cv. XIE 37</strain>
        <tissue evidence="7">Leaf</tissue>
    </source>
</reference>
<accession>A0A7J7D1W6</accession>
<dbReference type="InterPro" id="IPR020845">
    <property type="entry name" value="AMP-binding_CS"/>
</dbReference>
<organism evidence="7 8">
    <name type="scientific">Tripterygium wilfordii</name>
    <name type="common">Thunder God vine</name>
    <dbReference type="NCBI Taxonomy" id="458696"/>
    <lineage>
        <taxon>Eukaryota</taxon>
        <taxon>Viridiplantae</taxon>
        <taxon>Streptophyta</taxon>
        <taxon>Embryophyta</taxon>
        <taxon>Tracheophyta</taxon>
        <taxon>Spermatophyta</taxon>
        <taxon>Magnoliopsida</taxon>
        <taxon>eudicotyledons</taxon>
        <taxon>Gunneridae</taxon>
        <taxon>Pentapetalae</taxon>
        <taxon>rosids</taxon>
        <taxon>fabids</taxon>
        <taxon>Celastrales</taxon>
        <taxon>Celastraceae</taxon>
        <taxon>Tripterygium</taxon>
    </lineage>
</organism>
<dbReference type="GO" id="GO:0005783">
    <property type="term" value="C:endoplasmic reticulum"/>
    <property type="evidence" value="ECO:0007669"/>
    <property type="project" value="TreeGrafter"/>
</dbReference>
<feature type="domain" description="AMP-dependent synthetase/ligase" evidence="6">
    <location>
        <begin position="3"/>
        <end position="105"/>
    </location>
</feature>
<dbReference type="Pfam" id="PF00501">
    <property type="entry name" value="AMP-binding"/>
    <property type="match status" value="1"/>
</dbReference>
<dbReference type="AlphaFoldDB" id="A0A7J7D1W6"/>
<dbReference type="InterPro" id="IPR000873">
    <property type="entry name" value="AMP-dep_synth/lig_dom"/>
</dbReference>
<dbReference type="GO" id="GO:0016020">
    <property type="term" value="C:membrane"/>
    <property type="evidence" value="ECO:0007669"/>
    <property type="project" value="TreeGrafter"/>
</dbReference>
<sequence>MVKCVICLDDDVTSNTSSIGGAGNWIITSFADVEKLGRENPVDADLPLSADIAVIMYTSGSTGLPKGVMMTHANVLATVSTVLTIVPDLGSKDIYMAYLPLANILE</sequence>
<comment type="catalytic activity">
    <reaction evidence="5">
        <text>a long-chain fatty acid + ATP + CoA = a long-chain fatty acyl-CoA + AMP + diphosphate</text>
        <dbReference type="Rhea" id="RHEA:15421"/>
        <dbReference type="ChEBI" id="CHEBI:30616"/>
        <dbReference type="ChEBI" id="CHEBI:33019"/>
        <dbReference type="ChEBI" id="CHEBI:57287"/>
        <dbReference type="ChEBI" id="CHEBI:57560"/>
        <dbReference type="ChEBI" id="CHEBI:83139"/>
        <dbReference type="ChEBI" id="CHEBI:456215"/>
        <dbReference type="EC" id="6.2.1.3"/>
    </reaction>
</comment>
<evidence type="ECO:0000256" key="5">
    <source>
        <dbReference type="ARBA" id="ARBA00036813"/>
    </source>
</evidence>
<dbReference type="GO" id="GO:0004467">
    <property type="term" value="F:long-chain fatty acid-CoA ligase activity"/>
    <property type="evidence" value="ECO:0007669"/>
    <property type="project" value="UniProtKB-EC"/>
</dbReference>
<evidence type="ECO:0000256" key="4">
    <source>
        <dbReference type="ARBA" id="ARBA00022840"/>
    </source>
</evidence>
<keyword evidence="4" id="KW-0067">ATP-binding</keyword>
<gene>
    <name evidence="7" type="ORF">HS088_TW11G00387</name>
</gene>
<protein>
    <recommendedName>
        <fullName evidence="6">AMP-dependent synthetase/ligase domain-containing protein</fullName>
    </recommendedName>
</protein>
<evidence type="ECO:0000313" key="7">
    <source>
        <dbReference type="EMBL" id="KAF5740320.1"/>
    </source>
</evidence>
<proteinExistence type="inferred from homology"/>
<comment type="similarity">
    <text evidence="1">Belongs to the ATP-dependent AMP-binding enzyme family.</text>
</comment>
<evidence type="ECO:0000256" key="2">
    <source>
        <dbReference type="ARBA" id="ARBA00022598"/>
    </source>
</evidence>
<evidence type="ECO:0000259" key="6">
    <source>
        <dbReference type="Pfam" id="PF00501"/>
    </source>
</evidence>
<dbReference type="EMBL" id="JAAARO010000011">
    <property type="protein sequence ID" value="KAF5740320.1"/>
    <property type="molecule type" value="Genomic_DNA"/>
</dbReference>
<dbReference type="PROSITE" id="PS00455">
    <property type="entry name" value="AMP_BINDING"/>
    <property type="match status" value="1"/>
</dbReference>
<name>A0A7J7D1W6_TRIWF</name>
<dbReference type="InParanoid" id="A0A7J7D1W6"/>
<dbReference type="Proteomes" id="UP000593562">
    <property type="component" value="Unassembled WGS sequence"/>
</dbReference>
<dbReference type="InterPro" id="IPR020459">
    <property type="entry name" value="AMP-binding"/>
</dbReference>
<evidence type="ECO:0000256" key="1">
    <source>
        <dbReference type="ARBA" id="ARBA00006432"/>
    </source>
</evidence>